<gene>
    <name evidence="2" type="ORF">CKO25_17875</name>
</gene>
<reference evidence="2 3" key="1">
    <citation type="journal article" date="2020" name="Microorganisms">
        <title>Osmotic Adaptation and Compatible Solute Biosynthesis of Phototrophic Bacteria as Revealed from Genome Analyses.</title>
        <authorList>
            <person name="Imhoff J.F."/>
            <person name="Rahn T."/>
            <person name="Kunzel S."/>
            <person name="Keller A."/>
            <person name="Neulinger S.C."/>
        </authorList>
    </citation>
    <scope>NUCLEOTIDE SEQUENCE [LARGE SCALE GENOMIC DNA]</scope>
    <source>
        <strain evidence="2 3">DSM 21303</strain>
    </source>
</reference>
<organism evidence="2 3">
    <name type="scientific">Thiocapsa imhoffii</name>
    <dbReference type="NCBI Taxonomy" id="382777"/>
    <lineage>
        <taxon>Bacteria</taxon>
        <taxon>Pseudomonadati</taxon>
        <taxon>Pseudomonadota</taxon>
        <taxon>Gammaproteobacteria</taxon>
        <taxon>Chromatiales</taxon>
        <taxon>Chromatiaceae</taxon>
        <taxon>Thiocapsa</taxon>
    </lineage>
</organism>
<dbReference type="EMBL" id="NRSD01000026">
    <property type="protein sequence ID" value="MBK1646479.1"/>
    <property type="molecule type" value="Genomic_DNA"/>
</dbReference>
<accession>A0A9X0WLA4</accession>
<keyword evidence="3" id="KW-1185">Reference proteome</keyword>
<proteinExistence type="predicted"/>
<feature type="compositionally biased region" description="Basic and acidic residues" evidence="1">
    <location>
        <begin position="51"/>
        <end position="66"/>
    </location>
</feature>
<dbReference type="AlphaFoldDB" id="A0A9X0WLA4"/>
<evidence type="ECO:0000313" key="2">
    <source>
        <dbReference type="EMBL" id="MBK1646479.1"/>
    </source>
</evidence>
<sequence length="66" mass="7640">MWTDPIVDELHRIREEHAARINFDLDAIVADLRRVEAEWPGPKIAPPPRQLETRPQTEPDHASTPH</sequence>
<name>A0A9X0WLA4_9GAMM</name>
<evidence type="ECO:0000313" key="3">
    <source>
        <dbReference type="Proteomes" id="UP001138802"/>
    </source>
</evidence>
<evidence type="ECO:0000256" key="1">
    <source>
        <dbReference type="SAM" id="MobiDB-lite"/>
    </source>
</evidence>
<protein>
    <submittedName>
        <fullName evidence="2">Uncharacterized protein</fullName>
    </submittedName>
</protein>
<dbReference type="RefSeq" id="WP_200389298.1">
    <property type="nucleotide sequence ID" value="NZ_NRSD01000026.1"/>
</dbReference>
<dbReference type="Proteomes" id="UP001138802">
    <property type="component" value="Unassembled WGS sequence"/>
</dbReference>
<feature type="region of interest" description="Disordered" evidence="1">
    <location>
        <begin position="38"/>
        <end position="66"/>
    </location>
</feature>
<comment type="caution">
    <text evidence="2">The sequence shown here is derived from an EMBL/GenBank/DDBJ whole genome shotgun (WGS) entry which is preliminary data.</text>
</comment>